<evidence type="ECO:0000256" key="7">
    <source>
        <dbReference type="SAM" id="SignalP"/>
    </source>
</evidence>
<keyword evidence="4 6" id="KW-0472">Membrane</keyword>
<protein>
    <submittedName>
        <fullName evidence="8">Conjugal transfer protein trbL</fullName>
    </submittedName>
</protein>
<comment type="subcellular location">
    <subcellularLocation>
        <location evidence="1">Membrane</location>
        <topology evidence="1">Multi-pass membrane protein</topology>
    </subcellularLocation>
</comment>
<proteinExistence type="predicted"/>
<sequence length="460" mass="48071">MKKPVFVFLIVCLLTGLISSVHAEGAGIHNADLFDSILNRFATTTSQWGKQIQAYASWLFWSLTLISMVWTYGFMALRKADLQEFFAETIRFFVVTGFFFWLLENGPAIAMSIIDSLRQIASKASGLNKLVSPSGIVDIGFDIASKVVDASSIWSPASTTVGLIMAAVILVVLALVGINMLIILISAWILAYGGVFLLGFGGGRWTQDIAMNYYRTVLSIALQSFAMVLIIGIGKSFIDQYYAAMSGDMAIKELFVMLVVAIILLSLINKIPPLLAGIVNGGGFSGGGIGLGGAMGAAGLASAALSSGMSTAMGAAASGAGGAQALKTAFQAAQQSLNEGSTLSQKASPSGGLASAMGQASRFAQTMASHLAQGTADTFKDKVDSMKESITSRISETTGGQIAEAINQRSSESQPENMASQANSDSSLQSLLQGSLAKGKSPSLHEEVSQFVNKATGTEG</sequence>
<dbReference type="Proteomes" id="UP000054725">
    <property type="component" value="Unassembled WGS sequence"/>
</dbReference>
<dbReference type="Pfam" id="PF04610">
    <property type="entry name" value="TrbL"/>
    <property type="match status" value="1"/>
</dbReference>
<feature type="signal peptide" evidence="7">
    <location>
        <begin position="1"/>
        <end position="23"/>
    </location>
</feature>
<evidence type="ECO:0000313" key="9">
    <source>
        <dbReference type="Proteomes" id="UP000054725"/>
    </source>
</evidence>
<evidence type="ECO:0000313" key="8">
    <source>
        <dbReference type="EMBL" id="KTD38612.1"/>
    </source>
</evidence>
<evidence type="ECO:0000256" key="6">
    <source>
        <dbReference type="SAM" id="Phobius"/>
    </source>
</evidence>
<feature type="compositionally biased region" description="Polar residues" evidence="5">
    <location>
        <begin position="408"/>
        <end position="418"/>
    </location>
</feature>
<feature type="chain" id="PRO_5006916066" evidence="7">
    <location>
        <begin position="24"/>
        <end position="460"/>
    </location>
</feature>
<gene>
    <name evidence="8" type="primary">trbL</name>
    <name evidence="8" type="ORF">Lnau_0527</name>
</gene>
<comment type="caution">
    <text evidence="8">The sequence shown here is derived from an EMBL/GenBank/DDBJ whole genome shotgun (WGS) entry which is preliminary data.</text>
</comment>
<dbReference type="GO" id="GO:0030255">
    <property type="term" value="P:protein secretion by the type IV secretion system"/>
    <property type="evidence" value="ECO:0007669"/>
    <property type="project" value="InterPro"/>
</dbReference>
<keyword evidence="3 6" id="KW-1133">Transmembrane helix</keyword>
<dbReference type="EMBL" id="LNYO01000006">
    <property type="protein sequence ID" value="KTD38612.1"/>
    <property type="molecule type" value="Genomic_DNA"/>
</dbReference>
<dbReference type="InterPro" id="IPR007688">
    <property type="entry name" value="Conjugal_tfr_TrbL/VirB6"/>
</dbReference>
<feature type="transmembrane region" description="Helical" evidence="6">
    <location>
        <begin position="55"/>
        <end position="73"/>
    </location>
</feature>
<keyword evidence="7" id="KW-0732">Signal</keyword>
<feature type="transmembrane region" description="Helical" evidence="6">
    <location>
        <begin position="153"/>
        <end position="176"/>
    </location>
</feature>
<dbReference type="InterPro" id="IPR014150">
    <property type="entry name" value="Conjugal_tfr_TrbL"/>
</dbReference>
<keyword evidence="9" id="KW-1185">Reference proteome</keyword>
<evidence type="ECO:0000256" key="3">
    <source>
        <dbReference type="ARBA" id="ARBA00022989"/>
    </source>
</evidence>
<dbReference type="OrthoDB" id="8525003at2"/>
<reference evidence="8 9" key="1">
    <citation type="submission" date="2015-11" db="EMBL/GenBank/DDBJ databases">
        <title>Genomic analysis of 38 Legionella species identifies large and diverse effector repertoires.</title>
        <authorList>
            <person name="Burstein D."/>
            <person name="Amaro F."/>
            <person name="Zusman T."/>
            <person name="Lifshitz Z."/>
            <person name="Cohen O."/>
            <person name="Gilbert J.A."/>
            <person name="Pupko T."/>
            <person name="Shuman H.A."/>
            <person name="Segal G."/>
        </authorList>
    </citation>
    <scope>NUCLEOTIDE SEQUENCE [LARGE SCALE GENOMIC DNA]</scope>
    <source>
        <strain evidence="8 9">ATCC 49506</strain>
    </source>
</reference>
<feature type="transmembrane region" description="Helical" evidence="6">
    <location>
        <begin position="181"/>
        <end position="201"/>
    </location>
</feature>
<dbReference type="AlphaFoldDB" id="A0A0W0X261"/>
<feature type="transmembrane region" description="Helical" evidence="6">
    <location>
        <begin position="213"/>
        <end position="233"/>
    </location>
</feature>
<accession>A0A0W0X261</accession>
<evidence type="ECO:0000256" key="1">
    <source>
        <dbReference type="ARBA" id="ARBA00004141"/>
    </source>
</evidence>
<feature type="compositionally biased region" description="Low complexity" evidence="5">
    <location>
        <begin position="419"/>
        <end position="437"/>
    </location>
</feature>
<keyword evidence="2 6" id="KW-0812">Transmembrane</keyword>
<dbReference type="RefSeq" id="WP_058503605.1">
    <property type="nucleotide sequence ID" value="NZ_CAAAIF010000024.1"/>
</dbReference>
<feature type="transmembrane region" description="Helical" evidence="6">
    <location>
        <begin position="85"/>
        <end position="103"/>
    </location>
</feature>
<feature type="region of interest" description="Disordered" evidence="5">
    <location>
        <begin position="408"/>
        <end position="460"/>
    </location>
</feature>
<evidence type="ECO:0000256" key="5">
    <source>
        <dbReference type="SAM" id="MobiDB-lite"/>
    </source>
</evidence>
<organism evidence="8 9">
    <name type="scientific">Legionella nautarum</name>
    <dbReference type="NCBI Taxonomy" id="45070"/>
    <lineage>
        <taxon>Bacteria</taxon>
        <taxon>Pseudomonadati</taxon>
        <taxon>Pseudomonadota</taxon>
        <taxon>Gammaproteobacteria</taxon>
        <taxon>Legionellales</taxon>
        <taxon>Legionellaceae</taxon>
        <taxon>Legionella</taxon>
    </lineage>
</organism>
<name>A0A0W0X261_9GAMM</name>
<dbReference type="PATRIC" id="fig|45070.6.peg.554"/>
<evidence type="ECO:0000256" key="4">
    <source>
        <dbReference type="ARBA" id="ARBA00023136"/>
    </source>
</evidence>
<dbReference type="GO" id="GO:0016020">
    <property type="term" value="C:membrane"/>
    <property type="evidence" value="ECO:0007669"/>
    <property type="project" value="UniProtKB-SubCell"/>
</dbReference>
<feature type="transmembrane region" description="Helical" evidence="6">
    <location>
        <begin position="254"/>
        <end position="272"/>
    </location>
</feature>
<evidence type="ECO:0000256" key="2">
    <source>
        <dbReference type="ARBA" id="ARBA00022692"/>
    </source>
</evidence>
<feature type="transmembrane region" description="Helical" evidence="6">
    <location>
        <begin position="284"/>
        <end position="305"/>
    </location>
</feature>
<feature type="compositionally biased region" description="Polar residues" evidence="5">
    <location>
        <begin position="450"/>
        <end position="460"/>
    </location>
</feature>
<dbReference type="NCBIfam" id="TIGR02783">
    <property type="entry name" value="TrbL_P"/>
    <property type="match status" value="1"/>
</dbReference>
<dbReference type="STRING" id="45070.Lnau_0527"/>